<name>A0ABV8F8E0_9ACTN</name>
<gene>
    <name evidence="1" type="ORF">ACFOYY_32785</name>
</gene>
<protein>
    <recommendedName>
        <fullName evidence="3">DNA-binding protein</fullName>
    </recommendedName>
</protein>
<sequence>MTGIRDLIAQTRLDPDVLIRATLTGLTWHVRKPLADAEITTLGRLAEETDDSLLALPGLGQRRLDALRAELERIAQEKGGPQ</sequence>
<evidence type="ECO:0000313" key="1">
    <source>
        <dbReference type="EMBL" id="MFC3984943.1"/>
    </source>
</evidence>
<dbReference type="RefSeq" id="WP_386194974.1">
    <property type="nucleotide sequence ID" value="NZ_JBHSBC010000039.1"/>
</dbReference>
<dbReference type="Proteomes" id="UP001595698">
    <property type="component" value="Unassembled WGS sequence"/>
</dbReference>
<dbReference type="Gene3D" id="1.10.150.20">
    <property type="entry name" value="5' to 3' exonuclease, C-terminal subdomain"/>
    <property type="match status" value="1"/>
</dbReference>
<dbReference type="EMBL" id="JBHSBC010000039">
    <property type="protein sequence ID" value="MFC3984943.1"/>
    <property type="molecule type" value="Genomic_DNA"/>
</dbReference>
<proteinExistence type="predicted"/>
<reference evidence="2" key="1">
    <citation type="journal article" date="2019" name="Int. J. Syst. Evol. Microbiol.">
        <title>The Global Catalogue of Microorganisms (GCM) 10K type strain sequencing project: providing services to taxonomists for standard genome sequencing and annotation.</title>
        <authorList>
            <consortium name="The Broad Institute Genomics Platform"/>
            <consortium name="The Broad Institute Genome Sequencing Center for Infectious Disease"/>
            <person name="Wu L."/>
            <person name="Ma J."/>
        </authorList>
    </citation>
    <scope>NUCLEOTIDE SEQUENCE [LARGE SCALE GENOMIC DNA]</scope>
    <source>
        <strain evidence="2">TBRC 7912</strain>
    </source>
</reference>
<evidence type="ECO:0008006" key="3">
    <source>
        <dbReference type="Google" id="ProtNLM"/>
    </source>
</evidence>
<evidence type="ECO:0000313" key="2">
    <source>
        <dbReference type="Proteomes" id="UP001595698"/>
    </source>
</evidence>
<dbReference type="SUPFAM" id="SSF47789">
    <property type="entry name" value="C-terminal domain of RNA polymerase alpha subunit"/>
    <property type="match status" value="1"/>
</dbReference>
<organism evidence="1 2">
    <name type="scientific">Streptosporangium jomthongense</name>
    <dbReference type="NCBI Taxonomy" id="1193683"/>
    <lineage>
        <taxon>Bacteria</taxon>
        <taxon>Bacillati</taxon>
        <taxon>Actinomycetota</taxon>
        <taxon>Actinomycetes</taxon>
        <taxon>Streptosporangiales</taxon>
        <taxon>Streptosporangiaceae</taxon>
        <taxon>Streptosporangium</taxon>
    </lineage>
</organism>
<comment type="caution">
    <text evidence="1">The sequence shown here is derived from an EMBL/GenBank/DDBJ whole genome shotgun (WGS) entry which is preliminary data.</text>
</comment>
<accession>A0ABV8F8E0</accession>
<keyword evidence="2" id="KW-1185">Reference proteome</keyword>